<name>A0A7T8EPN0_9CAUD</name>
<keyword evidence="2" id="KW-1185">Reference proteome</keyword>
<sequence>MEYSSLIVKAGSLPALHINEKSNRRVFNYRRQYQSLIRMVLVQAGTAGMQQVINRWDVVIGRMRLFMIGV</sequence>
<accession>A0A7T8EPN0</accession>
<organism evidence="1 2">
    <name type="scientific">Erwinia phage pEa_SNUABM_5</name>
    <dbReference type="NCBI Taxonomy" id="2797313"/>
    <lineage>
        <taxon>Viruses</taxon>
        <taxon>Duplodnaviria</taxon>
        <taxon>Heunggongvirae</taxon>
        <taxon>Uroviricota</taxon>
        <taxon>Caudoviricetes</taxon>
        <taxon>Rivsvirus</taxon>
        <taxon>Rivsvirus SNUABM5</taxon>
    </lineage>
</organism>
<protein>
    <submittedName>
        <fullName evidence="1">Uncharacterized protein</fullName>
    </submittedName>
</protein>
<evidence type="ECO:0000313" key="2">
    <source>
        <dbReference type="Proteomes" id="UP000596123"/>
    </source>
</evidence>
<dbReference type="EMBL" id="MW366843">
    <property type="protein sequence ID" value="QQO90399.1"/>
    <property type="molecule type" value="Genomic_DNA"/>
</dbReference>
<proteinExistence type="predicted"/>
<evidence type="ECO:0000313" key="1">
    <source>
        <dbReference type="EMBL" id="QQO90399.1"/>
    </source>
</evidence>
<gene>
    <name evidence="1" type="ORF">pEaSNUABM5_00257</name>
</gene>
<dbReference type="Proteomes" id="UP000596123">
    <property type="component" value="Segment"/>
</dbReference>
<reference evidence="1 2" key="1">
    <citation type="submission" date="2020-12" db="EMBL/GenBank/DDBJ databases">
        <title>Complete genome sequence of Erwinia phage pEa_SNUABM_5.</title>
        <authorList>
            <person name="Kim S.G."/>
            <person name="Lee S.B."/>
            <person name="Kwon J."/>
            <person name="Park S.C."/>
        </authorList>
    </citation>
    <scope>NUCLEOTIDE SEQUENCE [LARGE SCALE GENOMIC DNA]</scope>
</reference>